<evidence type="ECO:0000313" key="3">
    <source>
        <dbReference type="EMBL" id="KAJ4832006.1"/>
    </source>
</evidence>
<protein>
    <recommendedName>
        <fullName evidence="5">Pentacotripeptide-repeat region of PRORP domain-containing protein</fullName>
    </recommendedName>
</protein>
<dbReference type="PANTHER" id="PTHR24015">
    <property type="entry name" value="OS07G0578800 PROTEIN-RELATED"/>
    <property type="match status" value="1"/>
</dbReference>
<dbReference type="Pfam" id="PF13041">
    <property type="entry name" value="PPR_2"/>
    <property type="match status" value="1"/>
</dbReference>
<sequence length="292" mass="33045">MLAAKQASRHHHHHHRSLTSTLIFLLRQCQYKSPLLQIHSKMLVNAIQVHNFLLPRIINLNDYPYASLLFAQILNPDEYAYNVMIRGLTTTWQKYTQSVRLYSQMKVNGLKPDNFTYPFLFISCANLLDLICGKTVHSTVFKTGLDRDDHVAHSLITMYAKCGELVCARKVFDEIRERDLVSWNSMISGYSKAGFAREAVGLFVRMREEGEGFEPSEMTLVSVLGACGDLGDLGLGKCVEGFVVRREMELNSYIGSALVGMYGKCGDLVSARRVFDTMRKKDVVTWNSMITG</sequence>
<dbReference type="PANTHER" id="PTHR24015:SF1063">
    <property type="entry name" value="OS12G0156900 PROTEIN"/>
    <property type="match status" value="1"/>
</dbReference>
<accession>A0A9Q0J747</accession>
<dbReference type="InterPro" id="IPR046960">
    <property type="entry name" value="PPR_At4g14850-like_plant"/>
</dbReference>
<organism evidence="3 4">
    <name type="scientific">Turnera subulata</name>
    <dbReference type="NCBI Taxonomy" id="218843"/>
    <lineage>
        <taxon>Eukaryota</taxon>
        <taxon>Viridiplantae</taxon>
        <taxon>Streptophyta</taxon>
        <taxon>Embryophyta</taxon>
        <taxon>Tracheophyta</taxon>
        <taxon>Spermatophyta</taxon>
        <taxon>Magnoliopsida</taxon>
        <taxon>eudicotyledons</taxon>
        <taxon>Gunneridae</taxon>
        <taxon>Pentapetalae</taxon>
        <taxon>rosids</taxon>
        <taxon>fabids</taxon>
        <taxon>Malpighiales</taxon>
        <taxon>Passifloraceae</taxon>
        <taxon>Turnera</taxon>
    </lineage>
</organism>
<comment type="caution">
    <text evidence="3">The sequence shown here is derived from an EMBL/GenBank/DDBJ whole genome shotgun (WGS) entry which is preliminary data.</text>
</comment>
<evidence type="ECO:0000256" key="1">
    <source>
        <dbReference type="ARBA" id="ARBA00022737"/>
    </source>
</evidence>
<feature type="repeat" description="PPR" evidence="2">
    <location>
        <begin position="77"/>
        <end position="112"/>
    </location>
</feature>
<feature type="repeat" description="PPR" evidence="2">
    <location>
        <begin position="251"/>
        <end position="285"/>
    </location>
</feature>
<proteinExistence type="predicted"/>
<dbReference type="Gene3D" id="1.25.40.10">
    <property type="entry name" value="Tetratricopeptide repeat domain"/>
    <property type="match status" value="3"/>
</dbReference>
<keyword evidence="4" id="KW-1185">Reference proteome</keyword>
<dbReference type="InterPro" id="IPR011990">
    <property type="entry name" value="TPR-like_helical_dom_sf"/>
</dbReference>
<dbReference type="GO" id="GO:0003723">
    <property type="term" value="F:RNA binding"/>
    <property type="evidence" value="ECO:0007669"/>
    <property type="project" value="InterPro"/>
</dbReference>
<dbReference type="Pfam" id="PF01535">
    <property type="entry name" value="PPR"/>
    <property type="match status" value="3"/>
</dbReference>
<dbReference type="EMBL" id="JAKUCV010005230">
    <property type="protein sequence ID" value="KAJ4832006.1"/>
    <property type="molecule type" value="Genomic_DNA"/>
</dbReference>
<evidence type="ECO:0000256" key="2">
    <source>
        <dbReference type="PROSITE-ProRule" id="PRU00708"/>
    </source>
</evidence>
<dbReference type="AlphaFoldDB" id="A0A9Q0J747"/>
<dbReference type="FunFam" id="1.25.40.10:FF:000427">
    <property type="entry name" value="Pentatricopeptide repeat-containing protein chloroplastic"/>
    <property type="match status" value="1"/>
</dbReference>
<evidence type="ECO:0008006" key="5">
    <source>
        <dbReference type="Google" id="ProtNLM"/>
    </source>
</evidence>
<gene>
    <name evidence="3" type="ORF">Tsubulata_025998</name>
</gene>
<evidence type="ECO:0000313" key="4">
    <source>
        <dbReference type="Proteomes" id="UP001141552"/>
    </source>
</evidence>
<reference evidence="3" key="1">
    <citation type="submission" date="2022-02" db="EMBL/GenBank/DDBJ databases">
        <authorList>
            <person name="Henning P.M."/>
            <person name="McCubbin A.G."/>
            <person name="Shore J.S."/>
        </authorList>
    </citation>
    <scope>NUCLEOTIDE SEQUENCE</scope>
    <source>
        <strain evidence="3">F60SS</strain>
        <tissue evidence="3">Leaves</tissue>
    </source>
</reference>
<dbReference type="OrthoDB" id="185373at2759"/>
<feature type="repeat" description="PPR" evidence="2">
    <location>
        <begin position="179"/>
        <end position="213"/>
    </location>
</feature>
<dbReference type="NCBIfam" id="TIGR00756">
    <property type="entry name" value="PPR"/>
    <property type="match status" value="1"/>
</dbReference>
<dbReference type="PROSITE" id="PS51375">
    <property type="entry name" value="PPR"/>
    <property type="match status" value="3"/>
</dbReference>
<dbReference type="InterPro" id="IPR002885">
    <property type="entry name" value="PPR_rpt"/>
</dbReference>
<dbReference type="Proteomes" id="UP001141552">
    <property type="component" value="Unassembled WGS sequence"/>
</dbReference>
<dbReference type="GO" id="GO:0009451">
    <property type="term" value="P:RNA modification"/>
    <property type="evidence" value="ECO:0007669"/>
    <property type="project" value="InterPro"/>
</dbReference>
<keyword evidence="1" id="KW-0677">Repeat</keyword>
<reference evidence="3" key="2">
    <citation type="journal article" date="2023" name="Plants (Basel)">
        <title>Annotation of the Turnera subulata (Passifloraceae) Draft Genome Reveals the S-Locus Evolved after the Divergence of Turneroideae from Passifloroideae in a Stepwise Manner.</title>
        <authorList>
            <person name="Henning P.M."/>
            <person name="Roalson E.H."/>
            <person name="Mir W."/>
            <person name="McCubbin A.G."/>
            <person name="Shore J.S."/>
        </authorList>
    </citation>
    <scope>NUCLEOTIDE SEQUENCE</scope>
    <source>
        <strain evidence="3">F60SS</strain>
    </source>
</reference>
<name>A0A9Q0J747_9ROSI</name>